<dbReference type="AlphaFoldDB" id="A0A1M7Y2R4"/>
<dbReference type="InterPro" id="IPR029063">
    <property type="entry name" value="SAM-dependent_MTases_sf"/>
</dbReference>
<dbReference type="STRING" id="1121416.SAMN02745220_01418"/>
<dbReference type="NCBIfam" id="TIGR00080">
    <property type="entry name" value="pimt"/>
    <property type="match status" value="1"/>
</dbReference>
<dbReference type="NCBIfam" id="NF001453">
    <property type="entry name" value="PRK00312.1"/>
    <property type="match status" value="1"/>
</dbReference>
<reference evidence="8 9" key="1">
    <citation type="submission" date="2016-12" db="EMBL/GenBank/DDBJ databases">
        <authorList>
            <person name="Song W.-J."/>
            <person name="Kurnit D.M."/>
        </authorList>
    </citation>
    <scope>NUCLEOTIDE SEQUENCE [LARGE SCALE GENOMIC DNA]</scope>
    <source>
        <strain evidence="8 9">DSM 18488</strain>
    </source>
</reference>
<dbReference type="EMBL" id="FRFE01000005">
    <property type="protein sequence ID" value="SHO46303.1"/>
    <property type="molecule type" value="Genomic_DNA"/>
</dbReference>
<sequence>MIGRMISTGKRKKVIDRYETARERMVQEQIIARGVTDPRTIDALLEVPRHLFVDDAMRARAYGDYPLPIAAGQTISQPYIVSFMTQALQLKGEETVLEIGTGSGYQAAVLSRLCRQVYTVERINTLLANARKVFGSLRYFNIVAKLDDGTMGWPEHAPYDAIIVTAGGPEIPAPLIDQLADPGRLIIPVGDQDVQELQLLTKIDGEVKVENLASVRFVDLIGEHGWRG</sequence>
<dbReference type="InterPro" id="IPR000682">
    <property type="entry name" value="PCMT"/>
</dbReference>
<evidence type="ECO:0000256" key="6">
    <source>
        <dbReference type="ARBA" id="ARBA00022691"/>
    </source>
</evidence>
<evidence type="ECO:0000313" key="9">
    <source>
        <dbReference type="Proteomes" id="UP000184603"/>
    </source>
</evidence>
<dbReference type="GO" id="GO:0004719">
    <property type="term" value="F:protein-L-isoaspartate (D-aspartate) O-methyltransferase activity"/>
    <property type="evidence" value="ECO:0007669"/>
    <property type="project" value="UniProtKB-UniRule"/>
</dbReference>
<name>A0A1M7Y2R4_9BACT</name>
<dbReference type="PANTHER" id="PTHR11579:SF0">
    <property type="entry name" value="PROTEIN-L-ISOASPARTATE(D-ASPARTATE) O-METHYLTRANSFERASE"/>
    <property type="match status" value="1"/>
</dbReference>
<dbReference type="GO" id="GO:0032259">
    <property type="term" value="P:methylation"/>
    <property type="evidence" value="ECO:0007669"/>
    <property type="project" value="UniProtKB-KW"/>
</dbReference>
<keyword evidence="5 7" id="KW-0808">Transferase</keyword>
<dbReference type="SUPFAM" id="SSF53335">
    <property type="entry name" value="S-adenosyl-L-methionine-dependent methyltransferases"/>
    <property type="match status" value="1"/>
</dbReference>
<evidence type="ECO:0000256" key="5">
    <source>
        <dbReference type="ARBA" id="ARBA00022679"/>
    </source>
</evidence>
<accession>A0A1M7Y2R4</accession>
<protein>
    <recommendedName>
        <fullName evidence="7">Protein-L-isoaspartate O-methyltransferase</fullName>
        <ecNumber evidence="7">2.1.1.77</ecNumber>
    </recommendedName>
    <alternativeName>
        <fullName evidence="7">L-isoaspartyl protein carboxyl methyltransferase</fullName>
    </alternativeName>
    <alternativeName>
        <fullName evidence="7">Protein L-isoaspartyl methyltransferase</fullName>
    </alternativeName>
    <alternativeName>
        <fullName evidence="7">Protein-beta-aspartate methyltransferase</fullName>
        <shortName evidence="7">PIMT</shortName>
    </alternativeName>
</protein>
<comment type="similarity">
    <text evidence="2 7">Belongs to the methyltransferase superfamily. L-isoaspartyl/D-aspartyl protein methyltransferase family.</text>
</comment>
<dbReference type="HAMAP" id="MF_00090">
    <property type="entry name" value="PIMT"/>
    <property type="match status" value="1"/>
</dbReference>
<evidence type="ECO:0000256" key="2">
    <source>
        <dbReference type="ARBA" id="ARBA00005369"/>
    </source>
</evidence>
<dbReference type="GO" id="GO:0030091">
    <property type="term" value="P:protein repair"/>
    <property type="evidence" value="ECO:0007669"/>
    <property type="project" value="UniProtKB-UniRule"/>
</dbReference>
<gene>
    <name evidence="7" type="primary">pcm</name>
    <name evidence="8" type="ORF">SAMN02745220_01418</name>
</gene>
<keyword evidence="9" id="KW-1185">Reference proteome</keyword>
<dbReference type="Proteomes" id="UP000184603">
    <property type="component" value="Unassembled WGS sequence"/>
</dbReference>
<dbReference type="PANTHER" id="PTHR11579">
    <property type="entry name" value="PROTEIN-L-ISOASPARTATE O-METHYLTRANSFERASE"/>
    <property type="match status" value="1"/>
</dbReference>
<evidence type="ECO:0000256" key="7">
    <source>
        <dbReference type="HAMAP-Rule" id="MF_00090"/>
    </source>
</evidence>
<keyword evidence="6 7" id="KW-0949">S-adenosyl-L-methionine</keyword>
<dbReference type="GO" id="GO:0005737">
    <property type="term" value="C:cytoplasm"/>
    <property type="evidence" value="ECO:0007669"/>
    <property type="project" value="UniProtKB-SubCell"/>
</dbReference>
<comment type="subcellular location">
    <subcellularLocation>
        <location evidence="1 7">Cytoplasm</location>
    </subcellularLocation>
</comment>
<comment type="catalytic activity">
    <reaction evidence="7">
        <text>[protein]-L-isoaspartate + S-adenosyl-L-methionine = [protein]-L-isoaspartate alpha-methyl ester + S-adenosyl-L-homocysteine</text>
        <dbReference type="Rhea" id="RHEA:12705"/>
        <dbReference type="Rhea" id="RHEA-COMP:12143"/>
        <dbReference type="Rhea" id="RHEA-COMP:12144"/>
        <dbReference type="ChEBI" id="CHEBI:57856"/>
        <dbReference type="ChEBI" id="CHEBI:59789"/>
        <dbReference type="ChEBI" id="CHEBI:90596"/>
        <dbReference type="ChEBI" id="CHEBI:90598"/>
        <dbReference type="EC" id="2.1.1.77"/>
    </reaction>
</comment>
<dbReference type="EC" id="2.1.1.77" evidence="7"/>
<dbReference type="PROSITE" id="PS01279">
    <property type="entry name" value="PCMT"/>
    <property type="match status" value="1"/>
</dbReference>
<feature type="active site" evidence="7">
    <location>
        <position position="76"/>
    </location>
</feature>
<dbReference type="Pfam" id="PF01135">
    <property type="entry name" value="PCMT"/>
    <property type="match status" value="1"/>
</dbReference>
<comment type="function">
    <text evidence="7">Catalyzes the methyl esterification of L-isoaspartyl residues in peptides and proteins that result from spontaneous decomposition of normal L-aspartyl and L-asparaginyl residues. It plays a role in the repair and/or degradation of damaged proteins.</text>
</comment>
<keyword evidence="3 7" id="KW-0963">Cytoplasm</keyword>
<dbReference type="Gene3D" id="3.40.50.150">
    <property type="entry name" value="Vaccinia Virus protein VP39"/>
    <property type="match status" value="1"/>
</dbReference>
<evidence type="ECO:0000256" key="3">
    <source>
        <dbReference type="ARBA" id="ARBA00022490"/>
    </source>
</evidence>
<organism evidence="8 9">
    <name type="scientific">Desulfopila aestuarii DSM 18488</name>
    <dbReference type="NCBI Taxonomy" id="1121416"/>
    <lineage>
        <taxon>Bacteria</taxon>
        <taxon>Pseudomonadati</taxon>
        <taxon>Thermodesulfobacteriota</taxon>
        <taxon>Desulfobulbia</taxon>
        <taxon>Desulfobulbales</taxon>
        <taxon>Desulfocapsaceae</taxon>
        <taxon>Desulfopila</taxon>
    </lineage>
</organism>
<evidence type="ECO:0000256" key="1">
    <source>
        <dbReference type="ARBA" id="ARBA00004496"/>
    </source>
</evidence>
<keyword evidence="4 7" id="KW-0489">Methyltransferase</keyword>
<evidence type="ECO:0000256" key="4">
    <source>
        <dbReference type="ARBA" id="ARBA00022603"/>
    </source>
</evidence>
<proteinExistence type="inferred from homology"/>
<dbReference type="FunFam" id="3.40.50.150:FF:000010">
    <property type="entry name" value="Protein-L-isoaspartate O-methyltransferase"/>
    <property type="match status" value="1"/>
</dbReference>
<evidence type="ECO:0000313" key="8">
    <source>
        <dbReference type="EMBL" id="SHO46303.1"/>
    </source>
</evidence>